<comment type="caution">
    <text evidence="2">The sequence shown here is derived from an EMBL/GenBank/DDBJ whole genome shotgun (WGS) entry which is preliminary data.</text>
</comment>
<reference evidence="2 3" key="1">
    <citation type="submission" date="2012-12" db="EMBL/GenBank/DDBJ databases">
        <authorList>
            <person name="Weinstock G."/>
            <person name="Sodergren E."/>
            <person name="Lobos E.A."/>
            <person name="Fulton L."/>
            <person name="Fulton R."/>
            <person name="Courtney L."/>
            <person name="Fronick C."/>
            <person name="O'Laughlin M."/>
            <person name="Godfrey J."/>
            <person name="Wilson R.M."/>
            <person name="Miner T."/>
            <person name="Farmer C."/>
            <person name="Delehaunty K."/>
            <person name="Cordes M."/>
            <person name="Minx P."/>
            <person name="Tomlinson C."/>
            <person name="Chen J."/>
            <person name="Wollam A."/>
            <person name="Pepin K.H."/>
            <person name="Bhonagiri V."/>
            <person name="Zhang X."/>
            <person name="Suruliraj S."/>
            <person name="Antonio M."/>
            <person name="Secka O."/>
            <person name="Thomas J."/>
            <person name="Warren W."/>
            <person name="Mitreva M."/>
            <person name="Mardis E.R."/>
            <person name="Wilson R.K."/>
        </authorList>
    </citation>
    <scope>NUCLEOTIDE SEQUENCE [LARGE SCALE GENOMIC DNA]</scope>
    <source>
        <strain evidence="2 3">GAM265BSii</strain>
    </source>
</reference>
<evidence type="ECO:0000313" key="2">
    <source>
        <dbReference type="EMBL" id="EMH28278.1"/>
    </source>
</evidence>
<dbReference type="Proteomes" id="UP000011872">
    <property type="component" value="Unassembled WGS sequence"/>
</dbReference>
<dbReference type="AlphaFoldDB" id="M3PTT9"/>
<keyword evidence="1" id="KW-0812">Transmembrane</keyword>
<keyword evidence="1" id="KW-1133">Transmembrane helix</keyword>
<name>M3PTT9_HELPX</name>
<sequence>KRVMVIVKGCRDKKHYTKFLIICQLLIFYGMALFGKRDPYLKA</sequence>
<gene>
    <name evidence="2" type="ORF">HMPREF1421_00982</name>
</gene>
<evidence type="ECO:0000256" key="1">
    <source>
        <dbReference type="SAM" id="Phobius"/>
    </source>
</evidence>
<keyword evidence="1" id="KW-0472">Membrane</keyword>
<dbReference type="HOGENOM" id="CLU_3226309_0_0_7"/>
<feature type="non-terminal residue" evidence="2">
    <location>
        <position position="1"/>
    </location>
</feature>
<accession>M3PTT9</accession>
<dbReference type="EMBL" id="APDY01000055">
    <property type="protein sequence ID" value="EMH28278.1"/>
    <property type="molecule type" value="Genomic_DNA"/>
</dbReference>
<organism evidence="2 3">
    <name type="scientific">Helicobacter pylori GAM265BSii</name>
    <dbReference type="NCBI Taxonomy" id="1159049"/>
    <lineage>
        <taxon>Bacteria</taxon>
        <taxon>Pseudomonadati</taxon>
        <taxon>Campylobacterota</taxon>
        <taxon>Epsilonproteobacteria</taxon>
        <taxon>Campylobacterales</taxon>
        <taxon>Helicobacteraceae</taxon>
        <taxon>Helicobacter</taxon>
    </lineage>
</organism>
<feature type="transmembrane region" description="Helical" evidence="1">
    <location>
        <begin position="16"/>
        <end position="35"/>
    </location>
</feature>
<proteinExistence type="predicted"/>
<evidence type="ECO:0000313" key="3">
    <source>
        <dbReference type="Proteomes" id="UP000011872"/>
    </source>
</evidence>
<protein>
    <submittedName>
        <fullName evidence="2">Uncharacterized protein</fullName>
    </submittedName>
</protein>